<evidence type="ECO:0000256" key="2">
    <source>
        <dbReference type="ARBA" id="ARBA00022777"/>
    </source>
</evidence>
<dbReference type="GO" id="GO:0005829">
    <property type="term" value="C:cytosol"/>
    <property type="evidence" value="ECO:0007669"/>
    <property type="project" value="TreeGrafter"/>
</dbReference>
<dbReference type="InterPro" id="IPR002173">
    <property type="entry name" value="Carboh/pur_kinase_PfkB_CS"/>
</dbReference>
<gene>
    <name evidence="4" type="ORF">HNQ64_002285</name>
</gene>
<name>A0A7W8DQ62_9BACT</name>
<dbReference type="PANTHER" id="PTHR10584:SF166">
    <property type="entry name" value="RIBOKINASE"/>
    <property type="match status" value="1"/>
</dbReference>
<dbReference type="Pfam" id="PF00294">
    <property type="entry name" value="PfkB"/>
    <property type="match status" value="1"/>
</dbReference>
<dbReference type="InterPro" id="IPR011611">
    <property type="entry name" value="PfkB_dom"/>
</dbReference>
<evidence type="ECO:0000256" key="1">
    <source>
        <dbReference type="ARBA" id="ARBA00022679"/>
    </source>
</evidence>
<dbReference type="Gene3D" id="3.40.1190.20">
    <property type="match status" value="1"/>
</dbReference>
<keyword evidence="2 4" id="KW-0418">Kinase</keyword>
<dbReference type="PROSITE" id="PS00584">
    <property type="entry name" value="PFKB_KINASES_2"/>
    <property type="match status" value="1"/>
</dbReference>
<organism evidence="4 5">
    <name type="scientific">Prosthecobacter dejongeii</name>
    <dbReference type="NCBI Taxonomy" id="48465"/>
    <lineage>
        <taxon>Bacteria</taxon>
        <taxon>Pseudomonadati</taxon>
        <taxon>Verrucomicrobiota</taxon>
        <taxon>Verrucomicrobiia</taxon>
        <taxon>Verrucomicrobiales</taxon>
        <taxon>Verrucomicrobiaceae</taxon>
        <taxon>Prosthecobacter</taxon>
    </lineage>
</organism>
<proteinExistence type="predicted"/>
<sequence>MNDIDTAEAQRILRRLLHPTTYGGLAQRCKNYSQTPTYLMSVIIAGTVALDNVKTPQDAQENLLGGSASYAALAASIFTPEVHLVGIIGHDFPQGHLDLLSSKGITLDGLERSTGASFTWSGEYHDDMNSRTTHNVAINVLEHWTPKLSTAGAAAKIAVLANMSPDNQMQTLEQCTGADFITADTMDLWISIANERLHDVLKKIDLLVINDGEAKEFAGTTNLVEAGRRLQAKGPRFVIVKRGEHGSFLFGENTEDFFACSAYPLDSVFDPTGAGDSFLGGLAGWLSANGKTKPTFEDLKTAVVHGSVTASYTCEAFSTHKLQTVTQADVAARLKQLKSYTDFVA</sequence>
<reference evidence="4 5" key="1">
    <citation type="submission" date="2020-08" db="EMBL/GenBank/DDBJ databases">
        <title>Genomic Encyclopedia of Type Strains, Phase IV (KMG-IV): sequencing the most valuable type-strain genomes for metagenomic binning, comparative biology and taxonomic classification.</title>
        <authorList>
            <person name="Goeker M."/>
        </authorList>
    </citation>
    <scope>NUCLEOTIDE SEQUENCE [LARGE SCALE GENOMIC DNA]</scope>
    <source>
        <strain evidence="4 5">DSM 12251</strain>
    </source>
</reference>
<dbReference type="GO" id="GO:0016301">
    <property type="term" value="F:kinase activity"/>
    <property type="evidence" value="ECO:0007669"/>
    <property type="project" value="UniProtKB-KW"/>
</dbReference>
<dbReference type="EMBL" id="JACHIF010000004">
    <property type="protein sequence ID" value="MBB5038027.1"/>
    <property type="molecule type" value="Genomic_DNA"/>
</dbReference>
<dbReference type="InterPro" id="IPR029056">
    <property type="entry name" value="Ribokinase-like"/>
</dbReference>
<accession>A0A7W8DQ62</accession>
<keyword evidence="5" id="KW-1185">Reference proteome</keyword>
<comment type="caution">
    <text evidence="4">The sequence shown here is derived from an EMBL/GenBank/DDBJ whole genome shotgun (WGS) entry which is preliminary data.</text>
</comment>
<dbReference type="Proteomes" id="UP000534294">
    <property type="component" value="Unassembled WGS sequence"/>
</dbReference>
<protein>
    <submittedName>
        <fullName evidence="4">Sugar/nucleoside kinase (Ribokinase family)</fullName>
    </submittedName>
</protein>
<keyword evidence="1" id="KW-0808">Transferase</keyword>
<dbReference type="RefSeq" id="WP_246431023.1">
    <property type="nucleotide sequence ID" value="NZ_JACHIF010000004.1"/>
</dbReference>
<dbReference type="AlphaFoldDB" id="A0A7W8DQ62"/>
<evidence type="ECO:0000259" key="3">
    <source>
        <dbReference type="Pfam" id="PF00294"/>
    </source>
</evidence>
<dbReference type="SUPFAM" id="SSF53613">
    <property type="entry name" value="Ribokinase-like"/>
    <property type="match status" value="1"/>
</dbReference>
<evidence type="ECO:0000313" key="4">
    <source>
        <dbReference type="EMBL" id="MBB5038027.1"/>
    </source>
</evidence>
<evidence type="ECO:0000313" key="5">
    <source>
        <dbReference type="Proteomes" id="UP000534294"/>
    </source>
</evidence>
<feature type="domain" description="Carbohydrate kinase PfkB" evidence="3">
    <location>
        <begin position="56"/>
        <end position="319"/>
    </location>
</feature>
<dbReference type="PANTHER" id="PTHR10584">
    <property type="entry name" value="SUGAR KINASE"/>
    <property type="match status" value="1"/>
</dbReference>